<feature type="compositionally biased region" description="Basic and acidic residues" evidence="1">
    <location>
        <begin position="14"/>
        <end position="25"/>
    </location>
</feature>
<feature type="compositionally biased region" description="Polar residues" evidence="1">
    <location>
        <begin position="31"/>
        <end position="49"/>
    </location>
</feature>
<feature type="region of interest" description="Disordered" evidence="1">
    <location>
        <begin position="1"/>
        <end position="51"/>
    </location>
</feature>
<organism evidence="2 3">
    <name type="scientific">Eumeta variegata</name>
    <name type="common">Bagworm moth</name>
    <name type="synonym">Eumeta japonica</name>
    <dbReference type="NCBI Taxonomy" id="151549"/>
    <lineage>
        <taxon>Eukaryota</taxon>
        <taxon>Metazoa</taxon>
        <taxon>Ecdysozoa</taxon>
        <taxon>Arthropoda</taxon>
        <taxon>Hexapoda</taxon>
        <taxon>Insecta</taxon>
        <taxon>Pterygota</taxon>
        <taxon>Neoptera</taxon>
        <taxon>Endopterygota</taxon>
        <taxon>Lepidoptera</taxon>
        <taxon>Glossata</taxon>
        <taxon>Ditrysia</taxon>
        <taxon>Tineoidea</taxon>
        <taxon>Psychidae</taxon>
        <taxon>Oiketicinae</taxon>
        <taxon>Eumeta</taxon>
    </lineage>
</organism>
<accession>A0A4C1XZ85</accession>
<feature type="compositionally biased region" description="Low complexity" evidence="1">
    <location>
        <begin position="246"/>
        <end position="258"/>
    </location>
</feature>
<name>A0A4C1XZ85_EUMVA</name>
<proteinExistence type="predicted"/>
<dbReference type="EMBL" id="BGZK01000999">
    <property type="protein sequence ID" value="GBP68014.1"/>
    <property type="molecule type" value="Genomic_DNA"/>
</dbReference>
<comment type="caution">
    <text evidence="2">The sequence shown here is derived from an EMBL/GenBank/DDBJ whole genome shotgun (WGS) entry which is preliminary data.</text>
</comment>
<sequence>MGRRFKRWSNMYTESRRSGKNEKVGNGRVGNYSTLNRQNPAGASANNPTKIERTLKTFRAEAQRNGRQGERCDPIMPAPQRAHPSPLSVYTTAPIPNATPPSLGQEVWIIDASAEPGPRRPAAAAVGNNIRITPPPALRAQPPYATSIRRAADRTSALRGVLDAVNHLNVPPPPPATASRDHKTYTLPAFPFAKSLKDFEFPTRVGPARAPCDLVPSSKSSSARPWYVTSSGPAESAPGGPGGAAPDGSPTAITAHVPTPRRTRTAPDRVPITSLHKLADLKSSRTSLFEAPILRTVTSASSSVLNDPHR</sequence>
<reference evidence="2 3" key="1">
    <citation type="journal article" date="2019" name="Commun. Biol.">
        <title>The bagworm genome reveals a unique fibroin gene that provides high tensile strength.</title>
        <authorList>
            <person name="Kono N."/>
            <person name="Nakamura H."/>
            <person name="Ohtoshi R."/>
            <person name="Tomita M."/>
            <person name="Numata K."/>
            <person name="Arakawa K."/>
        </authorList>
    </citation>
    <scope>NUCLEOTIDE SEQUENCE [LARGE SCALE GENOMIC DNA]</scope>
</reference>
<dbReference type="AlphaFoldDB" id="A0A4C1XZ85"/>
<protein>
    <submittedName>
        <fullName evidence="2">Uncharacterized protein</fullName>
    </submittedName>
</protein>
<evidence type="ECO:0000256" key="1">
    <source>
        <dbReference type="SAM" id="MobiDB-lite"/>
    </source>
</evidence>
<gene>
    <name evidence="2" type="ORF">EVAR_103974_1</name>
</gene>
<feature type="compositionally biased region" description="Basic and acidic residues" evidence="1">
    <location>
        <begin position="63"/>
        <end position="73"/>
    </location>
</feature>
<feature type="region of interest" description="Disordered" evidence="1">
    <location>
        <begin position="208"/>
        <end position="271"/>
    </location>
</feature>
<keyword evidence="3" id="KW-1185">Reference proteome</keyword>
<evidence type="ECO:0000313" key="3">
    <source>
        <dbReference type="Proteomes" id="UP000299102"/>
    </source>
</evidence>
<feature type="region of interest" description="Disordered" evidence="1">
    <location>
        <begin position="63"/>
        <end position="84"/>
    </location>
</feature>
<evidence type="ECO:0000313" key="2">
    <source>
        <dbReference type="EMBL" id="GBP68014.1"/>
    </source>
</evidence>
<dbReference type="Proteomes" id="UP000299102">
    <property type="component" value="Unassembled WGS sequence"/>
</dbReference>